<evidence type="ECO:0000313" key="2">
    <source>
        <dbReference type="Proteomes" id="UP000031668"/>
    </source>
</evidence>
<gene>
    <name evidence="1" type="ORF">RF11_12038</name>
</gene>
<dbReference type="Proteomes" id="UP000031668">
    <property type="component" value="Unassembled WGS sequence"/>
</dbReference>
<keyword evidence="2" id="KW-1185">Reference proteome</keyword>
<dbReference type="EMBL" id="JWZT01002710">
    <property type="protein sequence ID" value="KII68763.1"/>
    <property type="molecule type" value="Genomic_DNA"/>
</dbReference>
<accession>A0A0C2JHI7</accession>
<dbReference type="AlphaFoldDB" id="A0A0C2JHI7"/>
<reference evidence="1 2" key="1">
    <citation type="journal article" date="2014" name="Genome Biol. Evol.">
        <title>The genome of the myxosporean Thelohanellus kitauei shows adaptations to nutrient acquisition within its fish host.</title>
        <authorList>
            <person name="Yang Y."/>
            <person name="Xiong J."/>
            <person name="Zhou Z."/>
            <person name="Huo F."/>
            <person name="Miao W."/>
            <person name="Ran C."/>
            <person name="Liu Y."/>
            <person name="Zhang J."/>
            <person name="Feng J."/>
            <person name="Wang M."/>
            <person name="Wang M."/>
            <person name="Wang L."/>
            <person name="Yao B."/>
        </authorList>
    </citation>
    <scope>NUCLEOTIDE SEQUENCE [LARGE SCALE GENOMIC DNA]</scope>
    <source>
        <strain evidence="1">Wuqing</strain>
    </source>
</reference>
<evidence type="ECO:0000313" key="1">
    <source>
        <dbReference type="EMBL" id="KII68763.1"/>
    </source>
</evidence>
<proteinExistence type="predicted"/>
<comment type="caution">
    <text evidence="1">The sequence shown here is derived from an EMBL/GenBank/DDBJ whole genome shotgun (WGS) entry which is preliminary data.</text>
</comment>
<organism evidence="1 2">
    <name type="scientific">Thelohanellus kitauei</name>
    <name type="common">Myxosporean</name>
    <dbReference type="NCBI Taxonomy" id="669202"/>
    <lineage>
        <taxon>Eukaryota</taxon>
        <taxon>Metazoa</taxon>
        <taxon>Cnidaria</taxon>
        <taxon>Myxozoa</taxon>
        <taxon>Myxosporea</taxon>
        <taxon>Bivalvulida</taxon>
        <taxon>Platysporina</taxon>
        <taxon>Myxobolidae</taxon>
        <taxon>Thelohanellus</taxon>
    </lineage>
</organism>
<sequence>MRLEIYSLLMSLNKLMKRQFFSTGLAGKGEETDKCLTVSETKMSTSGNRRQVYISLYISRSRYKALVNSLTVGTTTAQPNLGPDHCRVWINVLNRLFYGSKSA</sequence>
<name>A0A0C2JHI7_THEKT</name>
<protein>
    <submittedName>
        <fullName evidence="1">Uncharacterized protein</fullName>
    </submittedName>
</protein>